<protein>
    <submittedName>
        <fullName evidence="1">AtpD protein</fullName>
    </submittedName>
</protein>
<dbReference type="Gene3D" id="1.25.10.10">
    <property type="entry name" value="Leucine-rich Repeat Variant"/>
    <property type="match status" value="1"/>
</dbReference>
<sequence length="323" mass="35627">MRAFPDDKQLMIDCITAMSGVILFNRDNGLRAGALGGLNYSWGFYSTHMDDPDVTALGGAIGCFMDYVDENRAIGRELGVPEGLVQNMRNNFHGKYSDWAYEPVKHSLYALSSTTWRNQDIVMKEGFVPLDIAILLEHGHESKIAEESLQVVKALTAYSDDYRHVMANEGLFKALAHVLDTRYFDRGAVSLIAESTIYLIGPAWEGSPEGIAREIAYNAKIQEQATEQGFVDALLRVAMSPVEMKHFEHGAFNFNIDQAYPAQMNTYVALNTLAKGSPVNQATMVQAGIVANIAAKFPTLEDNAKPEACKLVATLHQQLNTCP</sequence>
<reference evidence="1" key="1">
    <citation type="submission" date="2021-02" db="EMBL/GenBank/DDBJ databases">
        <authorList>
            <person name="Dougan E. K."/>
            <person name="Rhodes N."/>
            <person name="Thang M."/>
            <person name="Chan C."/>
        </authorList>
    </citation>
    <scope>NUCLEOTIDE SEQUENCE</scope>
</reference>
<dbReference type="Proteomes" id="UP000649617">
    <property type="component" value="Unassembled WGS sequence"/>
</dbReference>
<evidence type="ECO:0000313" key="1">
    <source>
        <dbReference type="EMBL" id="CAE7661400.1"/>
    </source>
</evidence>
<comment type="caution">
    <text evidence="1">The sequence shown here is derived from an EMBL/GenBank/DDBJ whole genome shotgun (WGS) entry which is preliminary data.</text>
</comment>
<organism evidence="1 2">
    <name type="scientific">Symbiodinium pilosum</name>
    <name type="common">Dinoflagellate</name>
    <dbReference type="NCBI Taxonomy" id="2952"/>
    <lineage>
        <taxon>Eukaryota</taxon>
        <taxon>Sar</taxon>
        <taxon>Alveolata</taxon>
        <taxon>Dinophyceae</taxon>
        <taxon>Suessiales</taxon>
        <taxon>Symbiodiniaceae</taxon>
        <taxon>Symbiodinium</taxon>
    </lineage>
</organism>
<name>A0A812W6I6_SYMPI</name>
<dbReference type="SUPFAM" id="SSF48371">
    <property type="entry name" value="ARM repeat"/>
    <property type="match status" value="1"/>
</dbReference>
<keyword evidence="2" id="KW-1185">Reference proteome</keyword>
<accession>A0A812W6I6</accession>
<dbReference type="InterPro" id="IPR016024">
    <property type="entry name" value="ARM-type_fold"/>
</dbReference>
<dbReference type="EMBL" id="CAJNIZ010043488">
    <property type="protein sequence ID" value="CAE7661400.1"/>
    <property type="molecule type" value="Genomic_DNA"/>
</dbReference>
<proteinExistence type="predicted"/>
<dbReference type="OrthoDB" id="421043at2759"/>
<gene>
    <name evidence="1" type="primary">atpD</name>
    <name evidence="1" type="ORF">SPIL2461_LOCUS17953</name>
</gene>
<evidence type="ECO:0000313" key="2">
    <source>
        <dbReference type="Proteomes" id="UP000649617"/>
    </source>
</evidence>
<dbReference type="InterPro" id="IPR011989">
    <property type="entry name" value="ARM-like"/>
</dbReference>
<dbReference type="AlphaFoldDB" id="A0A812W6I6"/>